<protein>
    <submittedName>
        <fullName evidence="5">AraC family transcriptional regulator</fullName>
    </submittedName>
</protein>
<dbReference type="InterPro" id="IPR018060">
    <property type="entry name" value="HTH_AraC"/>
</dbReference>
<reference evidence="5 6" key="2">
    <citation type="submission" date="2019-09" db="EMBL/GenBank/DDBJ databases">
        <title>Mesorhizobium sp. MaA-C15 isolated from Microcystis aeruginosa.</title>
        <authorList>
            <person name="Jeong S.E."/>
            <person name="Jin H.M."/>
            <person name="Jeon C.O."/>
        </authorList>
    </citation>
    <scope>NUCLEOTIDE SEQUENCE [LARGE SCALE GENOMIC DNA]</scope>
    <source>
        <strain evidence="5 6">MaA-C15</strain>
    </source>
</reference>
<proteinExistence type="predicted"/>
<dbReference type="GO" id="GO:0003700">
    <property type="term" value="F:DNA-binding transcription factor activity"/>
    <property type="evidence" value="ECO:0007669"/>
    <property type="project" value="InterPro"/>
</dbReference>
<dbReference type="PANTHER" id="PTHR46796:SF15">
    <property type="entry name" value="BLL1074 PROTEIN"/>
    <property type="match status" value="1"/>
</dbReference>
<sequence length="285" mass="31176">MRAEPHLSAISNRPDAAVVETDTFTLLKVPPPAELKGLVNDIALYRESSGRPIRQVETASLVVPLLIGFSDPFEIALGRPPTAQDGYHSFTSGLCLTPVNIASAGACSCLEYTLTPLGARRFFGLPMSELSERMIRLDQLGDRSLDGLRQQLGNEENWDRRLEIAETFLLQRMRAAPAPAEAVAWAYDRIVATGGRVPVAKLASDLEWTRKHLASRFRDEVGLPPKAVARVARFLRAQSMAASDDDSGWADVAAACGYADQAHLTREFREFSGATPSQWLASAQR</sequence>
<dbReference type="RefSeq" id="WP_148914889.1">
    <property type="nucleotide sequence ID" value="NZ_VSZS01000062.1"/>
</dbReference>
<evidence type="ECO:0000256" key="1">
    <source>
        <dbReference type="ARBA" id="ARBA00023015"/>
    </source>
</evidence>
<dbReference type="InterPro" id="IPR050204">
    <property type="entry name" value="AraC_XylS_family_regulators"/>
</dbReference>
<dbReference type="OrthoDB" id="2559672at2"/>
<dbReference type="InterPro" id="IPR009057">
    <property type="entry name" value="Homeodomain-like_sf"/>
</dbReference>
<accession>A0A5D4GWP7</accession>
<feature type="domain" description="HTH araC/xylS-type" evidence="4">
    <location>
        <begin position="180"/>
        <end position="282"/>
    </location>
</feature>
<dbReference type="Gene3D" id="1.10.10.60">
    <property type="entry name" value="Homeodomain-like"/>
    <property type="match status" value="1"/>
</dbReference>
<dbReference type="Pfam" id="PF12833">
    <property type="entry name" value="HTH_18"/>
    <property type="match status" value="1"/>
</dbReference>
<evidence type="ECO:0000259" key="4">
    <source>
        <dbReference type="PROSITE" id="PS01124"/>
    </source>
</evidence>
<reference evidence="5 6" key="1">
    <citation type="submission" date="2019-08" db="EMBL/GenBank/DDBJ databases">
        <authorList>
            <person name="Seo Y.L."/>
        </authorList>
    </citation>
    <scope>NUCLEOTIDE SEQUENCE [LARGE SCALE GENOMIC DNA]</scope>
    <source>
        <strain evidence="5 6">MaA-C15</strain>
    </source>
</reference>
<dbReference type="Proteomes" id="UP000323258">
    <property type="component" value="Unassembled WGS sequence"/>
</dbReference>
<gene>
    <name evidence="5" type="ORF">FY036_11600</name>
</gene>
<dbReference type="PROSITE" id="PS01124">
    <property type="entry name" value="HTH_ARAC_FAMILY_2"/>
    <property type="match status" value="1"/>
</dbReference>
<dbReference type="GO" id="GO:0043565">
    <property type="term" value="F:sequence-specific DNA binding"/>
    <property type="evidence" value="ECO:0007669"/>
    <property type="project" value="InterPro"/>
</dbReference>
<organism evidence="5 6">
    <name type="scientific">Neoaquamicrobium microcysteis</name>
    <dbReference type="NCBI Taxonomy" id="2682781"/>
    <lineage>
        <taxon>Bacteria</taxon>
        <taxon>Pseudomonadati</taxon>
        <taxon>Pseudomonadota</taxon>
        <taxon>Alphaproteobacteria</taxon>
        <taxon>Hyphomicrobiales</taxon>
        <taxon>Phyllobacteriaceae</taxon>
        <taxon>Neoaquamicrobium</taxon>
    </lineage>
</organism>
<keyword evidence="3" id="KW-0804">Transcription</keyword>
<keyword evidence="1" id="KW-0805">Transcription regulation</keyword>
<dbReference type="PANTHER" id="PTHR46796">
    <property type="entry name" value="HTH-TYPE TRANSCRIPTIONAL ACTIVATOR RHAS-RELATED"/>
    <property type="match status" value="1"/>
</dbReference>
<dbReference type="SMART" id="SM00342">
    <property type="entry name" value="HTH_ARAC"/>
    <property type="match status" value="1"/>
</dbReference>
<dbReference type="SUPFAM" id="SSF46689">
    <property type="entry name" value="Homeodomain-like"/>
    <property type="match status" value="1"/>
</dbReference>
<name>A0A5D4GWP7_9HYPH</name>
<evidence type="ECO:0000313" key="6">
    <source>
        <dbReference type="Proteomes" id="UP000323258"/>
    </source>
</evidence>
<evidence type="ECO:0000256" key="2">
    <source>
        <dbReference type="ARBA" id="ARBA00023125"/>
    </source>
</evidence>
<evidence type="ECO:0000313" key="5">
    <source>
        <dbReference type="EMBL" id="TYR32442.1"/>
    </source>
</evidence>
<keyword evidence="2" id="KW-0238">DNA-binding</keyword>
<comment type="caution">
    <text evidence="5">The sequence shown here is derived from an EMBL/GenBank/DDBJ whole genome shotgun (WGS) entry which is preliminary data.</text>
</comment>
<dbReference type="EMBL" id="VSZS01000062">
    <property type="protein sequence ID" value="TYR32442.1"/>
    <property type="molecule type" value="Genomic_DNA"/>
</dbReference>
<dbReference type="AlphaFoldDB" id="A0A5D4GWP7"/>
<keyword evidence="6" id="KW-1185">Reference proteome</keyword>
<evidence type="ECO:0000256" key="3">
    <source>
        <dbReference type="ARBA" id="ARBA00023163"/>
    </source>
</evidence>